<dbReference type="EMBL" id="CM045761">
    <property type="protein sequence ID" value="KAI8016678.1"/>
    <property type="molecule type" value="Genomic_DNA"/>
</dbReference>
<accession>A0ACC0HVF2</accession>
<comment type="caution">
    <text evidence="1">The sequence shown here is derived from an EMBL/GenBank/DDBJ whole genome shotgun (WGS) entry which is preliminary data.</text>
</comment>
<reference evidence="1 2" key="1">
    <citation type="journal article" date="2022" name="Plant J.">
        <title>Chromosome-level genome of Camellia lanceoleosa provides a valuable resource for understanding genome evolution and self-incompatibility.</title>
        <authorList>
            <person name="Gong W."/>
            <person name="Xiao S."/>
            <person name="Wang L."/>
            <person name="Liao Z."/>
            <person name="Chang Y."/>
            <person name="Mo W."/>
            <person name="Hu G."/>
            <person name="Li W."/>
            <person name="Zhao G."/>
            <person name="Zhu H."/>
            <person name="Hu X."/>
            <person name="Ji K."/>
            <person name="Xiang X."/>
            <person name="Song Q."/>
            <person name="Yuan D."/>
            <person name="Jin S."/>
            <person name="Zhang L."/>
        </authorList>
    </citation>
    <scope>NUCLEOTIDE SEQUENCE [LARGE SCALE GENOMIC DNA]</scope>
    <source>
        <strain evidence="1">SQ_2022a</strain>
    </source>
</reference>
<evidence type="ECO:0000313" key="1">
    <source>
        <dbReference type="EMBL" id="KAI8016678.1"/>
    </source>
</evidence>
<organism evidence="1 2">
    <name type="scientific">Camellia lanceoleosa</name>
    <dbReference type="NCBI Taxonomy" id="1840588"/>
    <lineage>
        <taxon>Eukaryota</taxon>
        <taxon>Viridiplantae</taxon>
        <taxon>Streptophyta</taxon>
        <taxon>Embryophyta</taxon>
        <taxon>Tracheophyta</taxon>
        <taxon>Spermatophyta</taxon>
        <taxon>Magnoliopsida</taxon>
        <taxon>eudicotyledons</taxon>
        <taxon>Gunneridae</taxon>
        <taxon>Pentapetalae</taxon>
        <taxon>asterids</taxon>
        <taxon>Ericales</taxon>
        <taxon>Theaceae</taxon>
        <taxon>Camellia</taxon>
    </lineage>
</organism>
<protein>
    <submittedName>
        <fullName evidence="1">ADP-ribosylation factor GTPase-activating protein AGD6</fullName>
    </submittedName>
</protein>
<proteinExistence type="predicted"/>
<keyword evidence="2" id="KW-1185">Reference proteome</keyword>
<dbReference type="Proteomes" id="UP001060215">
    <property type="component" value="Chromosome 4"/>
</dbReference>
<name>A0ACC0HVF2_9ERIC</name>
<sequence>MSDAIGMLNRLVLVREGGYDTKVNETVNVVTTKTTEIGQKTWGIMRGVMALASQKVEEYTKEGRFGTTGRRITGNETKAREMAIIKSLHKSQKDGVPEEGSLHLSASSDKKTAGHNGKSDSNWTDGGFL</sequence>
<evidence type="ECO:0000313" key="2">
    <source>
        <dbReference type="Proteomes" id="UP001060215"/>
    </source>
</evidence>
<gene>
    <name evidence="1" type="ORF">LOK49_LG05G00382</name>
</gene>